<feature type="compositionally biased region" description="Polar residues" evidence="1">
    <location>
        <begin position="55"/>
        <end position="65"/>
    </location>
</feature>
<dbReference type="PaxDb" id="4113-PGSC0003DMT400094575"/>
<protein>
    <submittedName>
        <fullName evidence="2">Uncharacterized protein</fullName>
    </submittedName>
</protein>
<dbReference type="Proteomes" id="UP000011115">
    <property type="component" value="Unassembled WGS sequence"/>
</dbReference>
<dbReference type="AlphaFoldDB" id="M1DUE7"/>
<reference evidence="2" key="2">
    <citation type="submission" date="2015-06" db="UniProtKB">
        <authorList>
            <consortium name="EnsemblPlants"/>
        </authorList>
    </citation>
    <scope>IDENTIFICATION</scope>
    <source>
        <strain evidence="2">DM1-3 516 R44</strain>
    </source>
</reference>
<keyword evidence="3" id="KW-1185">Reference proteome</keyword>
<dbReference type="HOGENOM" id="CLU_2311118_0_0_1"/>
<feature type="region of interest" description="Disordered" evidence="1">
    <location>
        <begin position="31"/>
        <end position="71"/>
    </location>
</feature>
<evidence type="ECO:0000313" key="2">
    <source>
        <dbReference type="EnsemblPlants" id="PGSC0003DMT400094575"/>
    </source>
</evidence>
<sequence length="100" mass="11310">MEETTRESNYTVKIDKEVSFKEMLITLYSKTGDPQTTSRTNLEEDMLIDEPAGNVKTNTESTIPTNEGMETMSTDLRVTSTEQLRAASTQQLTRTEQRLA</sequence>
<reference evidence="3" key="1">
    <citation type="journal article" date="2011" name="Nature">
        <title>Genome sequence and analysis of the tuber crop potato.</title>
        <authorList>
            <consortium name="The Potato Genome Sequencing Consortium"/>
        </authorList>
    </citation>
    <scope>NUCLEOTIDE SEQUENCE [LARGE SCALE GENOMIC DNA]</scope>
    <source>
        <strain evidence="3">cv. DM1-3 516 R44</strain>
    </source>
</reference>
<proteinExistence type="predicted"/>
<organism evidence="2 3">
    <name type="scientific">Solanum tuberosum</name>
    <name type="common">Potato</name>
    <dbReference type="NCBI Taxonomy" id="4113"/>
    <lineage>
        <taxon>Eukaryota</taxon>
        <taxon>Viridiplantae</taxon>
        <taxon>Streptophyta</taxon>
        <taxon>Embryophyta</taxon>
        <taxon>Tracheophyta</taxon>
        <taxon>Spermatophyta</taxon>
        <taxon>Magnoliopsida</taxon>
        <taxon>eudicotyledons</taxon>
        <taxon>Gunneridae</taxon>
        <taxon>Pentapetalae</taxon>
        <taxon>asterids</taxon>
        <taxon>lamiids</taxon>
        <taxon>Solanales</taxon>
        <taxon>Solanaceae</taxon>
        <taxon>Solanoideae</taxon>
        <taxon>Solaneae</taxon>
        <taxon>Solanum</taxon>
    </lineage>
</organism>
<dbReference type="Gramene" id="PGSC0003DMT400094575">
    <property type="protein sequence ID" value="PGSC0003DMT400094575"/>
    <property type="gene ID" value="PGSC0003DMG400044146"/>
</dbReference>
<evidence type="ECO:0000256" key="1">
    <source>
        <dbReference type="SAM" id="MobiDB-lite"/>
    </source>
</evidence>
<dbReference type="EnsemblPlants" id="PGSC0003DMT400094575">
    <property type="protein sequence ID" value="PGSC0003DMT400094575"/>
    <property type="gene ID" value="PGSC0003DMG400044146"/>
</dbReference>
<accession>M1DUE7</accession>
<feature type="compositionally biased region" description="Polar residues" evidence="1">
    <location>
        <begin position="31"/>
        <end position="40"/>
    </location>
</feature>
<name>M1DUE7_SOLTU</name>
<dbReference type="InParanoid" id="M1DUE7"/>
<evidence type="ECO:0000313" key="3">
    <source>
        <dbReference type="Proteomes" id="UP000011115"/>
    </source>
</evidence>